<dbReference type="Proteomes" id="UP001530315">
    <property type="component" value="Unassembled WGS sequence"/>
</dbReference>
<feature type="signal peptide" evidence="1">
    <location>
        <begin position="1"/>
        <end position="31"/>
    </location>
</feature>
<keyword evidence="1" id="KW-0732">Signal</keyword>
<gene>
    <name evidence="2" type="ORF">ACHAW5_000298</name>
</gene>
<dbReference type="AlphaFoldDB" id="A0ABD3MLZ8"/>
<dbReference type="EMBL" id="JALLAZ020001767">
    <property type="protein sequence ID" value="KAL3764667.1"/>
    <property type="molecule type" value="Genomic_DNA"/>
</dbReference>
<comment type="caution">
    <text evidence="2">The sequence shown here is derived from an EMBL/GenBank/DDBJ whole genome shotgun (WGS) entry which is preliminary data.</text>
</comment>
<evidence type="ECO:0000256" key="1">
    <source>
        <dbReference type="SAM" id="SignalP"/>
    </source>
</evidence>
<protein>
    <submittedName>
        <fullName evidence="2">Uncharacterized protein</fullName>
    </submittedName>
</protein>
<accession>A0ABD3MLZ8</accession>
<sequence>MKSAVSPGSAFLRTLFTGWWLHSGWVAPTTALNGINRQTAFNSYPNWRSFEVVTQGDQIGGYTLPGQFDGIGAHLINNTHIRVLLNHETPWGCDTASMSSSVSDLTIDKTSLKSAINNMINKNSAAGVSFVKQAGKAYNKYWSKNGTSVESFGVHLPDEFGLGEGRGFVDTLYIFGEEEDATVGNGRFFAIANKTMHMITGAGTGDATIHQGGINGLGRDSLENAAQIDTVPIMENRDFVCTLVKRDTKRMVHHVVTALMTP</sequence>
<evidence type="ECO:0000313" key="3">
    <source>
        <dbReference type="Proteomes" id="UP001530315"/>
    </source>
</evidence>
<keyword evidence="3" id="KW-1185">Reference proteome</keyword>
<feature type="chain" id="PRO_5044795934" evidence="1">
    <location>
        <begin position="32"/>
        <end position="262"/>
    </location>
</feature>
<proteinExistence type="predicted"/>
<reference evidence="2 3" key="1">
    <citation type="submission" date="2024-10" db="EMBL/GenBank/DDBJ databases">
        <title>Updated reference genomes for cyclostephanoid diatoms.</title>
        <authorList>
            <person name="Roberts W.R."/>
            <person name="Alverson A.J."/>
        </authorList>
    </citation>
    <scope>NUCLEOTIDE SEQUENCE [LARGE SCALE GENOMIC DNA]</scope>
    <source>
        <strain evidence="2 3">AJA276-08</strain>
    </source>
</reference>
<evidence type="ECO:0000313" key="2">
    <source>
        <dbReference type="EMBL" id="KAL3764667.1"/>
    </source>
</evidence>
<organism evidence="2 3">
    <name type="scientific">Stephanodiscus triporus</name>
    <dbReference type="NCBI Taxonomy" id="2934178"/>
    <lineage>
        <taxon>Eukaryota</taxon>
        <taxon>Sar</taxon>
        <taxon>Stramenopiles</taxon>
        <taxon>Ochrophyta</taxon>
        <taxon>Bacillariophyta</taxon>
        <taxon>Coscinodiscophyceae</taxon>
        <taxon>Thalassiosirophycidae</taxon>
        <taxon>Stephanodiscales</taxon>
        <taxon>Stephanodiscaceae</taxon>
        <taxon>Stephanodiscus</taxon>
    </lineage>
</organism>
<name>A0ABD3MLZ8_9STRA</name>